<evidence type="ECO:0000256" key="9">
    <source>
        <dbReference type="ARBA" id="ARBA00022833"/>
    </source>
</evidence>
<dbReference type="InterPro" id="IPR000644">
    <property type="entry name" value="CBS_dom"/>
</dbReference>
<evidence type="ECO:0000256" key="13">
    <source>
        <dbReference type="ARBA" id="ARBA00023136"/>
    </source>
</evidence>
<evidence type="ECO:0000256" key="1">
    <source>
        <dbReference type="ARBA" id="ARBA00004651"/>
    </source>
</evidence>
<keyword evidence="13 14" id="KW-0472">Membrane</keyword>
<evidence type="ECO:0000256" key="4">
    <source>
        <dbReference type="ARBA" id="ARBA00022670"/>
    </source>
</evidence>
<dbReference type="EMBL" id="LHYK01000005">
    <property type="protein sequence ID" value="KXB08267.1"/>
    <property type="molecule type" value="Genomic_DNA"/>
</dbReference>
<feature type="domain" description="CBS" evidence="18">
    <location>
        <begin position="246"/>
        <end position="301"/>
    </location>
</feature>
<organism evidence="19 20">
    <name type="scientific">candidate division MSBL1 archaeon SCGC-AAA385D11</name>
    <dbReference type="NCBI Taxonomy" id="1698286"/>
    <lineage>
        <taxon>Archaea</taxon>
        <taxon>Methanobacteriati</taxon>
        <taxon>Methanobacteriota</taxon>
        <taxon>candidate division MSBL1</taxon>
    </lineage>
</organism>
<dbReference type="InterPro" id="IPR016483">
    <property type="entry name" value="UCP006404_Pept_M50_CBS"/>
</dbReference>
<dbReference type="GO" id="GO:0005886">
    <property type="term" value="C:plasma membrane"/>
    <property type="evidence" value="ECO:0007669"/>
    <property type="project" value="UniProtKB-SubCell"/>
</dbReference>
<comment type="subcellular location">
    <subcellularLocation>
        <location evidence="1 14">Cell membrane</location>
        <topology evidence="1 14">Multi-pass membrane protein</topology>
    </subcellularLocation>
</comment>
<name>A0A133VPB2_9EURY</name>
<feature type="binding site" evidence="16">
    <location>
        <position position="78"/>
    </location>
    <ligand>
        <name>Zn(2+)</name>
        <dbReference type="ChEBI" id="CHEBI:29105"/>
        <note>catalytic</note>
    </ligand>
</feature>
<dbReference type="PANTHER" id="PTHR39188:SF3">
    <property type="entry name" value="STAGE IV SPORULATION PROTEIN FB"/>
    <property type="match status" value="1"/>
</dbReference>
<dbReference type="InterPro" id="IPR046342">
    <property type="entry name" value="CBS_dom_sf"/>
</dbReference>
<dbReference type="PANTHER" id="PTHR39188">
    <property type="entry name" value="MEMBRANE-ASSOCIATED ZINC METALLOPROTEASE M50B"/>
    <property type="match status" value="1"/>
</dbReference>
<dbReference type="GO" id="GO:0006508">
    <property type="term" value="P:proteolysis"/>
    <property type="evidence" value="ECO:0007669"/>
    <property type="project" value="UniProtKB-KW"/>
</dbReference>
<evidence type="ECO:0000256" key="16">
    <source>
        <dbReference type="PIRSR" id="PIRSR006404-2"/>
    </source>
</evidence>
<evidence type="ECO:0000256" key="10">
    <source>
        <dbReference type="ARBA" id="ARBA00022989"/>
    </source>
</evidence>
<keyword evidence="6 14" id="KW-0479">Metal-binding</keyword>
<evidence type="ECO:0000256" key="7">
    <source>
        <dbReference type="ARBA" id="ARBA00022737"/>
    </source>
</evidence>
<keyword evidence="12 17" id="KW-0129">CBS domain</keyword>
<sequence>MKTSFKIGEISGIPVRLHITLLFVVGFIAWSIGSNIFQIAEIIGVDPSGISPGIESYLIGAAMAIGLFVSIFLHEMAHSLVARGMGVNIEEITLWIFGGVSNMEEIPHEPDLETKISIVGPFTSLGIGVGCYLAGIISPINSLAFVFTYLVILNVFLAAFNLIPAFPMDGGRILRATFARGESYISATEKAASIGKAFAFVMGVFGIFYNPFLILIALFVFIGASQEAQGVMVRDVLNKVKVKDIMSEDVRTVSPNMGLREFLDRVLEVQHTGFPVVENEEIVGIITMEDVKKVEQDRVDEFTVGDVMERDVFCFTPESNVNDVWQMMAKKDVGRFPVVSDRKLVGIITRSDIMRSFKALSEIERYRGGEI</sequence>
<keyword evidence="5 14" id="KW-0812">Transmembrane</keyword>
<dbReference type="Pfam" id="PF02163">
    <property type="entry name" value="Peptidase_M50"/>
    <property type="match status" value="2"/>
</dbReference>
<feature type="transmembrane region" description="Helical" evidence="14">
    <location>
        <begin position="116"/>
        <end position="137"/>
    </location>
</feature>
<dbReference type="GO" id="GO:0046872">
    <property type="term" value="F:metal ion binding"/>
    <property type="evidence" value="ECO:0007669"/>
    <property type="project" value="UniProtKB-UniRule"/>
</dbReference>
<protein>
    <recommendedName>
        <fullName evidence="14">Zinc metalloprotease</fullName>
    </recommendedName>
</protein>
<keyword evidence="20" id="KW-1185">Reference proteome</keyword>
<dbReference type="PATRIC" id="fig|1698286.3.peg.316"/>
<comment type="caution">
    <text evidence="19">The sequence shown here is derived from an EMBL/GenBank/DDBJ whole genome shotgun (WGS) entry which is preliminary data.</text>
</comment>
<feature type="binding site" evidence="16">
    <location>
        <position position="169"/>
    </location>
    <ligand>
        <name>Zn(2+)</name>
        <dbReference type="ChEBI" id="CHEBI:29105"/>
        <note>catalytic</note>
    </ligand>
</feature>
<evidence type="ECO:0000256" key="5">
    <source>
        <dbReference type="ARBA" id="ARBA00022692"/>
    </source>
</evidence>
<dbReference type="SUPFAM" id="SSF54631">
    <property type="entry name" value="CBS-domain pair"/>
    <property type="match status" value="1"/>
</dbReference>
<dbReference type="Proteomes" id="UP000070256">
    <property type="component" value="Unassembled WGS sequence"/>
</dbReference>
<feature type="transmembrane region" description="Helical" evidence="14">
    <location>
        <begin position="143"/>
        <end position="166"/>
    </location>
</feature>
<evidence type="ECO:0000259" key="18">
    <source>
        <dbReference type="PROSITE" id="PS51371"/>
    </source>
</evidence>
<keyword evidence="9 14" id="KW-0862">Zinc</keyword>
<dbReference type="InterPro" id="IPR008915">
    <property type="entry name" value="Peptidase_M50"/>
</dbReference>
<evidence type="ECO:0000256" key="14">
    <source>
        <dbReference type="PIRNR" id="PIRNR006404"/>
    </source>
</evidence>
<keyword evidence="3 14" id="KW-1003">Cell membrane</keyword>
<dbReference type="CDD" id="cd06164">
    <property type="entry name" value="S2P-M50_SpoIVFB_CBS"/>
    <property type="match status" value="1"/>
</dbReference>
<evidence type="ECO:0000256" key="8">
    <source>
        <dbReference type="ARBA" id="ARBA00022801"/>
    </source>
</evidence>
<dbReference type="SMART" id="SM00116">
    <property type="entry name" value="CBS"/>
    <property type="match status" value="2"/>
</dbReference>
<evidence type="ECO:0000256" key="6">
    <source>
        <dbReference type="ARBA" id="ARBA00022723"/>
    </source>
</evidence>
<dbReference type="Gene3D" id="3.10.580.10">
    <property type="entry name" value="CBS-domain"/>
    <property type="match status" value="2"/>
</dbReference>
<gene>
    <name evidence="19" type="ORF">AKJ58_00415</name>
</gene>
<keyword evidence="7" id="KW-0677">Repeat</keyword>
<evidence type="ECO:0000256" key="3">
    <source>
        <dbReference type="ARBA" id="ARBA00022475"/>
    </source>
</evidence>
<evidence type="ECO:0000256" key="2">
    <source>
        <dbReference type="ARBA" id="ARBA00007931"/>
    </source>
</evidence>
<feature type="binding site" evidence="16">
    <location>
        <position position="74"/>
    </location>
    <ligand>
        <name>Zn(2+)</name>
        <dbReference type="ChEBI" id="CHEBI:29105"/>
        <note>catalytic</note>
    </ligand>
</feature>
<evidence type="ECO:0000256" key="12">
    <source>
        <dbReference type="ARBA" id="ARBA00023122"/>
    </source>
</evidence>
<dbReference type="PROSITE" id="PS51371">
    <property type="entry name" value="CBS"/>
    <property type="match status" value="2"/>
</dbReference>
<proteinExistence type="inferred from homology"/>
<evidence type="ECO:0000313" key="19">
    <source>
        <dbReference type="EMBL" id="KXB08267.1"/>
    </source>
</evidence>
<dbReference type="GO" id="GO:0008237">
    <property type="term" value="F:metallopeptidase activity"/>
    <property type="evidence" value="ECO:0007669"/>
    <property type="project" value="UniProtKB-UniRule"/>
</dbReference>
<comment type="cofactor">
    <cofactor evidence="14 16">
        <name>Zn(2+)</name>
        <dbReference type="ChEBI" id="CHEBI:29105"/>
    </cofactor>
    <text evidence="14 16">Binds 1 zinc ion per subunit.</text>
</comment>
<keyword evidence="10 14" id="KW-1133">Transmembrane helix</keyword>
<keyword evidence="4 14" id="KW-0645">Protease</keyword>
<evidence type="ECO:0000256" key="17">
    <source>
        <dbReference type="PROSITE-ProRule" id="PRU00703"/>
    </source>
</evidence>
<keyword evidence="11 14" id="KW-0482">Metalloprotease</keyword>
<keyword evidence="8 14" id="KW-0378">Hydrolase</keyword>
<evidence type="ECO:0000256" key="15">
    <source>
        <dbReference type="PIRSR" id="PIRSR006404-1"/>
    </source>
</evidence>
<dbReference type="PIRSF" id="PIRSF006404">
    <property type="entry name" value="UCP006404_Pept_M50_CBS"/>
    <property type="match status" value="1"/>
</dbReference>
<dbReference type="AlphaFoldDB" id="A0A133VPB2"/>
<accession>A0A133VPB2</accession>
<dbReference type="Pfam" id="PF00571">
    <property type="entry name" value="CBS"/>
    <property type="match status" value="2"/>
</dbReference>
<reference evidence="19 20" key="1">
    <citation type="journal article" date="2016" name="Sci. Rep.">
        <title>Metabolic traits of an uncultured archaeal lineage -MSBL1- from brine pools of the Red Sea.</title>
        <authorList>
            <person name="Mwirichia R."/>
            <person name="Alam I."/>
            <person name="Rashid M."/>
            <person name="Vinu M."/>
            <person name="Ba-Alawi W."/>
            <person name="Anthony Kamau A."/>
            <person name="Kamanda Ngugi D."/>
            <person name="Goker M."/>
            <person name="Klenk H.P."/>
            <person name="Bajic V."/>
            <person name="Stingl U."/>
        </authorList>
    </citation>
    <scope>NUCLEOTIDE SEQUENCE [LARGE SCALE GENOMIC DNA]</scope>
    <source>
        <strain evidence="19">SCGC-AAA385D11</strain>
    </source>
</reference>
<evidence type="ECO:0000313" key="20">
    <source>
        <dbReference type="Proteomes" id="UP000070256"/>
    </source>
</evidence>
<feature type="domain" description="CBS" evidence="18">
    <location>
        <begin position="308"/>
        <end position="365"/>
    </location>
</feature>
<feature type="transmembrane region" description="Helical" evidence="14">
    <location>
        <begin position="21"/>
        <end position="44"/>
    </location>
</feature>
<comment type="similarity">
    <text evidence="2 14">Belongs to the peptidase M50B family.</text>
</comment>
<feature type="transmembrane region" description="Helical" evidence="14">
    <location>
        <begin position="56"/>
        <end position="73"/>
    </location>
</feature>
<feature type="active site" evidence="15">
    <location>
        <position position="75"/>
    </location>
</feature>
<evidence type="ECO:0000256" key="11">
    <source>
        <dbReference type="ARBA" id="ARBA00023049"/>
    </source>
</evidence>
<feature type="transmembrane region" description="Helical" evidence="14">
    <location>
        <begin position="197"/>
        <end position="222"/>
    </location>
</feature>